<dbReference type="InterPro" id="IPR004089">
    <property type="entry name" value="MCPsignal_dom"/>
</dbReference>
<feature type="compositionally biased region" description="Polar residues" evidence="3">
    <location>
        <begin position="263"/>
        <end position="272"/>
    </location>
</feature>
<feature type="domain" description="Methyl-accepting transducer" evidence="4">
    <location>
        <begin position="201"/>
        <end position="423"/>
    </location>
</feature>
<protein>
    <submittedName>
        <fullName evidence="5">Chemotaxis protein</fullName>
    </submittedName>
</protein>
<evidence type="ECO:0000256" key="1">
    <source>
        <dbReference type="ARBA" id="ARBA00023224"/>
    </source>
</evidence>
<gene>
    <name evidence="5" type="ORF">KY084_09905</name>
</gene>
<evidence type="ECO:0000256" key="2">
    <source>
        <dbReference type="PROSITE-ProRule" id="PRU00284"/>
    </source>
</evidence>
<dbReference type="PANTHER" id="PTHR32089">
    <property type="entry name" value="METHYL-ACCEPTING CHEMOTAXIS PROTEIN MCPB"/>
    <property type="match status" value="1"/>
</dbReference>
<name>A0ABS6XLU4_9SPHN</name>
<dbReference type="Proteomes" id="UP001197214">
    <property type="component" value="Unassembled WGS sequence"/>
</dbReference>
<dbReference type="Pfam" id="PF00015">
    <property type="entry name" value="MCPsignal"/>
    <property type="match status" value="1"/>
</dbReference>
<proteinExistence type="predicted"/>
<dbReference type="PANTHER" id="PTHR32089:SF112">
    <property type="entry name" value="LYSOZYME-LIKE PROTEIN-RELATED"/>
    <property type="match status" value="1"/>
</dbReference>
<evidence type="ECO:0000259" key="4">
    <source>
        <dbReference type="PROSITE" id="PS50111"/>
    </source>
</evidence>
<comment type="caution">
    <text evidence="5">The sequence shown here is derived from an EMBL/GenBank/DDBJ whole genome shotgun (WGS) entry which is preliminary data.</text>
</comment>
<dbReference type="PROSITE" id="PS50111">
    <property type="entry name" value="CHEMOTAXIS_TRANSDUC_2"/>
    <property type="match status" value="1"/>
</dbReference>
<dbReference type="SMART" id="SM00283">
    <property type="entry name" value="MA"/>
    <property type="match status" value="1"/>
</dbReference>
<sequence length="456" mass="48666">MTYQHKRHTGDREAAIDALKRRLDAYDEDGAVAPACTEILALISDRVESVAFTFLDTLGRDKGAFAPGGWLTGERYQRQLRASAEYVRLKYSSPLGRDWLHAAVRNVELCQKLRIPMHAFLSAIAICNSRLMAILQEEIGEDSPRVARLCDVVQRLAMVEAAVMVEHAAYERDRAARAEREQRASTFQQDIGSTLHHTADLGQRIRVQAQTASQSTGGMLGKAGEVAAAAEQSAVAMREAARTAAGLIRAIEDTRSEVEGASQVATRASEQAGSAVERSEALNDHAKSIEAILGLIRDIAGQTNLLALNATIEAARAGDAGRGFAVVAQEVKSLANQTARATDEIAAKVAAIQDDIRSTVQINASVSTTVGDVRHSAGRIRGAMESQAKTVTAITSAVDETALTADSMANTIAAIRRDIESVSGDMTALSGETAQVDELLARLKGEADRFSQSGTG</sequence>
<reference evidence="5 6" key="1">
    <citation type="submission" date="2021-07" db="EMBL/GenBank/DDBJ databases">
        <title>Stakelama flava sp. nov., a novel endophytic bacterium isolated from branch of Kandelia candel.</title>
        <authorList>
            <person name="Tuo L."/>
        </authorList>
    </citation>
    <scope>NUCLEOTIDE SEQUENCE [LARGE SCALE GENOMIC DNA]</scope>
    <source>
        <strain evidence="5 6">CBK3Z-3</strain>
    </source>
</reference>
<feature type="region of interest" description="Disordered" evidence="3">
    <location>
        <begin position="260"/>
        <end position="280"/>
    </location>
</feature>
<dbReference type="EMBL" id="JAHWZX010000008">
    <property type="protein sequence ID" value="MBW4331184.1"/>
    <property type="molecule type" value="Genomic_DNA"/>
</dbReference>
<evidence type="ECO:0000313" key="6">
    <source>
        <dbReference type="Proteomes" id="UP001197214"/>
    </source>
</evidence>
<evidence type="ECO:0000313" key="5">
    <source>
        <dbReference type="EMBL" id="MBW4331184.1"/>
    </source>
</evidence>
<evidence type="ECO:0000256" key="3">
    <source>
        <dbReference type="SAM" id="MobiDB-lite"/>
    </source>
</evidence>
<accession>A0ABS6XLU4</accession>
<dbReference type="RefSeq" id="WP_219238300.1">
    <property type="nucleotide sequence ID" value="NZ_JAHWZX010000008.1"/>
</dbReference>
<organism evidence="5 6">
    <name type="scientific">Stakelama flava</name>
    <dbReference type="NCBI Taxonomy" id="2860338"/>
    <lineage>
        <taxon>Bacteria</taxon>
        <taxon>Pseudomonadati</taxon>
        <taxon>Pseudomonadota</taxon>
        <taxon>Alphaproteobacteria</taxon>
        <taxon>Sphingomonadales</taxon>
        <taxon>Sphingomonadaceae</taxon>
        <taxon>Stakelama</taxon>
    </lineage>
</organism>
<keyword evidence="1 2" id="KW-0807">Transducer</keyword>
<keyword evidence="6" id="KW-1185">Reference proteome</keyword>